<protein>
    <submittedName>
        <fullName evidence="2">Uncharacterized protein</fullName>
    </submittedName>
</protein>
<gene>
    <name evidence="2" type="ORF">GUJ93_ZPchr0001g31993</name>
</gene>
<organism evidence="2 3">
    <name type="scientific">Zizania palustris</name>
    <name type="common">Northern wild rice</name>
    <dbReference type="NCBI Taxonomy" id="103762"/>
    <lineage>
        <taxon>Eukaryota</taxon>
        <taxon>Viridiplantae</taxon>
        <taxon>Streptophyta</taxon>
        <taxon>Embryophyta</taxon>
        <taxon>Tracheophyta</taxon>
        <taxon>Spermatophyta</taxon>
        <taxon>Magnoliopsida</taxon>
        <taxon>Liliopsida</taxon>
        <taxon>Poales</taxon>
        <taxon>Poaceae</taxon>
        <taxon>BOP clade</taxon>
        <taxon>Oryzoideae</taxon>
        <taxon>Oryzeae</taxon>
        <taxon>Zizaniinae</taxon>
        <taxon>Zizania</taxon>
    </lineage>
</organism>
<accession>A0A8J5SG64</accession>
<feature type="compositionally biased region" description="Basic and acidic residues" evidence="1">
    <location>
        <begin position="147"/>
        <end position="166"/>
    </location>
</feature>
<dbReference type="AlphaFoldDB" id="A0A8J5SG64"/>
<dbReference type="Proteomes" id="UP000729402">
    <property type="component" value="Unassembled WGS sequence"/>
</dbReference>
<reference evidence="2" key="2">
    <citation type="submission" date="2021-02" db="EMBL/GenBank/DDBJ databases">
        <authorList>
            <person name="Kimball J.A."/>
            <person name="Haas M.W."/>
            <person name="Macchietto M."/>
            <person name="Kono T."/>
            <person name="Duquette J."/>
            <person name="Shao M."/>
        </authorList>
    </citation>
    <scope>NUCLEOTIDE SEQUENCE</scope>
    <source>
        <tissue evidence="2">Fresh leaf tissue</tissue>
    </source>
</reference>
<feature type="region of interest" description="Disordered" evidence="1">
    <location>
        <begin position="128"/>
        <end position="166"/>
    </location>
</feature>
<dbReference type="EMBL" id="JAAALK010000288">
    <property type="protein sequence ID" value="KAG8055059.1"/>
    <property type="molecule type" value="Genomic_DNA"/>
</dbReference>
<keyword evidence="3" id="KW-1185">Reference proteome</keyword>
<evidence type="ECO:0000313" key="3">
    <source>
        <dbReference type="Proteomes" id="UP000729402"/>
    </source>
</evidence>
<reference evidence="2" key="1">
    <citation type="journal article" date="2021" name="bioRxiv">
        <title>Whole Genome Assembly and Annotation of Northern Wild Rice, Zizania palustris L., Supports a Whole Genome Duplication in the Zizania Genus.</title>
        <authorList>
            <person name="Haas M."/>
            <person name="Kono T."/>
            <person name="Macchietto M."/>
            <person name="Millas R."/>
            <person name="McGilp L."/>
            <person name="Shao M."/>
            <person name="Duquette J."/>
            <person name="Hirsch C.N."/>
            <person name="Kimball J."/>
        </authorList>
    </citation>
    <scope>NUCLEOTIDE SEQUENCE</scope>
    <source>
        <tissue evidence="2">Fresh leaf tissue</tissue>
    </source>
</reference>
<evidence type="ECO:0000256" key="1">
    <source>
        <dbReference type="SAM" id="MobiDB-lite"/>
    </source>
</evidence>
<proteinExistence type="predicted"/>
<sequence length="166" mass="18744">MGRNGMRWEVEQEIESIWKVDSLLDVYIKWESGHLIKGLKLLGNSCLSDLRKLLEAHFEEAGSKHAAQQFTFLLLRRELPPTPRRSCVRFASAGPRRFTAMLPSLLRSSPSAGCRCRYYLWECAPAARGRGRRGGDTGDTGEGEWGEAGREEAGRAKRVEYMQKSV</sequence>
<comment type="caution">
    <text evidence="2">The sequence shown here is derived from an EMBL/GenBank/DDBJ whole genome shotgun (WGS) entry which is preliminary data.</text>
</comment>
<evidence type="ECO:0000313" key="2">
    <source>
        <dbReference type="EMBL" id="KAG8055059.1"/>
    </source>
</evidence>
<name>A0A8J5SG64_ZIZPA</name>